<keyword evidence="1" id="KW-0677">Repeat</keyword>
<feature type="repeat" description="ANK" evidence="3">
    <location>
        <begin position="163"/>
        <end position="195"/>
    </location>
</feature>
<dbReference type="SUPFAM" id="SSF48403">
    <property type="entry name" value="Ankyrin repeat"/>
    <property type="match status" value="1"/>
</dbReference>
<evidence type="ECO:0000313" key="5">
    <source>
        <dbReference type="Proteomes" id="UP000315037"/>
    </source>
</evidence>
<feature type="repeat" description="ANK" evidence="3">
    <location>
        <begin position="130"/>
        <end position="162"/>
    </location>
</feature>
<evidence type="ECO:0000256" key="1">
    <source>
        <dbReference type="ARBA" id="ARBA00022737"/>
    </source>
</evidence>
<sequence length="261" mass="27413">MMKKDPVASFLGVLPLWGTLGLAVMCIGHIQMRSDRLIAQAQADQPPLMKSQNGLQAPLSEAETQRKLHEMFDTSTETQGPLPKAPGLARLGVSEAHLKAVWFDAAREGKTDILAGLVKRGFNPDLQDSKGYTALILATYHDHAPTVQALLALGAKPCAADRKGNTALMGAAFKGEAGLVRLLAEHGCPVNTQNDAGQTALMMASLFGRTEAVKTLLALGADPALVDKSGATALSLAQTQGESAMSSLLQEALKASPPTTH</sequence>
<dbReference type="RefSeq" id="WP_165599605.1">
    <property type="nucleotide sequence ID" value="NZ_SORY01000002.1"/>
</dbReference>
<dbReference type="InterPro" id="IPR050776">
    <property type="entry name" value="Ank_Repeat/CDKN_Inhibitor"/>
</dbReference>
<dbReference type="Proteomes" id="UP000315037">
    <property type="component" value="Unassembled WGS sequence"/>
</dbReference>
<dbReference type="InterPro" id="IPR036770">
    <property type="entry name" value="Ankyrin_rpt-contain_sf"/>
</dbReference>
<dbReference type="PROSITE" id="PS50088">
    <property type="entry name" value="ANK_REPEAT"/>
    <property type="match status" value="3"/>
</dbReference>
<dbReference type="EMBL" id="SORZ01000002">
    <property type="protein sequence ID" value="TPW33843.1"/>
    <property type="molecule type" value="Genomic_DNA"/>
</dbReference>
<dbReference type="PROSITE" id="PS50297">
    <property type="entry name" value="ANK_REP_REGION"/>
    <property type="match status" value="2"/>
</dbReference>
<proteinExistence type="predicted"/>
<gene>
    <name evidence="4" type="ORF">E3202_04395</name>
</gene>
<dbReference type="AlphaFoldDB" id="A0A506UL01"/>
<comment type="caution">
    <text evidence="4">The sequence shown here is derived from an EMBL/GenBank/DDBJ whole genome shotgun (WGS) entry which is preliminary data.</text>
</comment>
<dbReference type="Pfam" id="PF12796">
    <property type="entry name" value="Ank_2"/>
    <property type="match status" value="1"/>
</dbReference>
<organism evidence="4 5">
    <name type="scientific">Oecophyllibacter saccharovorans</name>
    <dbReference type="NCBI Taxonomy" id="2558360"/>
    <lineage>
        <taxon>Bacteria</taxon>
        <taxon>Pseudomonadati</taxon>
        <taxon>Pseudomonadota</taxon>
        <taxon>Alphaproteobacteria</taxon>
        <taxon>Acetobacterales</taxon>
        <taxon>Acetobacteraceae</taxon>
        <taxon>Oecophyllibacter</taxon>
    </lineage>
</organism>
<dbReference type="Gene3D" id="1.25.40.20">
    <property type="entry name" value="Ankyrin repeat-containing domain"/>
    <property type="match status" value="2"/>
</dbReference>
<name>A0A506UL01_9PROT</name>
<reference evidence="4 5" key="1">
    <citation type="submission" date="2019-03" db="EMBL/GenBank/DDBJ databases">
        <title>The complete genome sequence of Neokomagataea sp. Jb2 NBRC113641.</title>
        <authorList>
            <person name="Chua K.-O."/>
            <person name="Chan K.-G."/>
            <person name="See-Too W.-S."/>
        </authorList>
    </citation>
    <scope>NUCLEOTIDE SEQUENCE [LARGE SCALE GENOMIC DNA]</scope>
    <source>
        <strain evidence="4 5">Jb2</strain>
    </source>
</reference>
<keyword evidence="5" id="KW-1185">Reference proteome</keyword>
<dbReference type="Pfam" id="PF00023">
    <property type="entry name" value="Ank"/>
    <property type="match status" value="1"/>
</dbReference>
<dbReference type="InterPro" id="IPR002110">
    <property type="entry name" value="Ankyrin_rpt"/>
</dbReference>
<dbReference type="PANTHER" id="PTHR24201">
    <property type="entry name" value="ANK_REP_REGION DOMAIN-CONTAINING PROTEIN"/>
    <property type="match status" value="1"/>
</dbReference>
<evidence type="ECO:0000313" key="4">
    <source>
        <dbReference type="EMBL" id="TPW33843.1"/>
    </source>
</evidence>
<dbReference type="SMART" id="SM00248">
    <property type="entry name" value="ANK"/>
    <property type="match status" value="4"/>
</dbReference>
<evidence type="ECO:0000256" key="3">
    <source>
        <dbReference type="PROSITE-ProRule" id="PRU00023"/>
    </source>
</evidence>
<protein>
    <submittedName>
        <fullName evidence="4">Ankyrin repeat domain-containing protein</fullName>
    </submittedName>
</protein>
<feature type="repeat" description="ANK" evidence="3">
    <location>
        <begin position="196"/>
        <end position="228"/>
    </location>
</feature>
<evidence type="ECO:0000256" key="2">
    <source>
        <dbReference type="ARBA" id="ARBA00023043"/>
    </source>
</evidence>
<keyword evidence="2 3" id="KW-0040">ANK repeat</keyword>
<accession>A0A506UL01</accession>